<gene>
    <name evidence="2" type="ORF">OUZ56_007319</name>
</gene>
<evidence type="ECO:0000313" key="2">
    <source>
        <dbReference type="EMBL" id="KAK4005619.1"/>
    </source>
</evidence>
<keyword evidence="3" id="KW-1185">Reference proteome</keyword>
<sequence length="94" mass="11068">MFLFVPRENSDRISFCDLDQFNGPWDLFTVGSYVEPPKLFLYVGHKRKKEMHATHSSGRSKKPLGRSYFAMSDSRTVPTKKEEREDIIDYLNYN</sequence>
<accession>A0ABQ9YYF1</accession>
<name>A0ABQ9YYF1_9CRUS</name>
<dbReference type="EMBL" id="JAOYFB010000001">
    <property type="protein sequence ID" value="KAK4005619.1"/>
    <property type="molecule type" value="Genomic_DNA"/>
</dbReference>
<evidence type="ECO:0000256" key="1">
    <source>
        <dbReference type="SAM" id="MobiDB-lite"/>
    </source>
</evidence>
<feature type="region of interest" description="Disordered" evidence="1">
    <location>
        <begin position="50"/>
        <end position="81"/>
    </location>
</feature>
<proteinExistence type="predicted"/>
<evidence type="ECO:0000313" key="3">
    <source>
        <dbReference type="Proteomes" id="UP001234178"/>
    </source>
</evidence>
<organism evidence="2 3">
    <name type="scientific">Daphnia magna</name>
    <dbReference type="NCBI Taxonomy" id="35525"/>
    <lineage>
        <taxon>Eukaryota</taxon>
        <taxon>Metazoa</taxon>
        <taxon>Ecdysozoa</taxon>
        <taxon>Arthropoda</taxon>
        <taxon>Crustacea</taxon>
        <taxon>Branchiopoda</taxon>
        <taxon>Diplostraca</taxon>
        <taxon>Cladocera</taxon>
        <taxon>Anomopoda</taxon>
        <taxon>Daphniidae</taxon>
        <taxon>Daphnia</taxon>
    </lineage>
</organism>
<reference evidence="2 3" key="1">
    <citation type="journal article" date="2023" name="Nucleic Acids Res.">
        <title>The hologenome of Daphnia magna reveals possible DNA methylation and microbiome-mediated evolution of the host genome.</title>
        <authorList>
            <person name="Chaturvedi A."/>
            <person name="Li X."/>
            <person name="Dhandapani V."/>
            <person name="Marshall H."/>
            <person name="Kissane S."/>
            <person name="Cuenca-Cambronero M."/>
            <person name="Asole G."/>
            <person name="Calvet F."/>
            <person name="Ruiz-Romero M."/>
            <person name="Marangio P."/>
            <person name="Guigo R."/>
            <person name="Rago D."/>
            <person name="Mirbahai L."/>
            <person name="Eastwood N."/>
            <person name="Colbourne J.K."/>
            <person name="Zhou J."/>
            <person name="Mallon E."/>
            <person name="Orsini L."/>
        </authorList>
    </citation>
    <scope>NUCLEOTIDE SEQUENCE [LARGE SCALE GENOMIC DNA]</scope>
    <source>
        <strain evidence="2">LRV0_1</strain>
    </source>
</reference>
<dbReference type="Proteomes" id="UP001234178">
    <property type="component" value="Unassembled WGS sequence"/>
</dbReference>
<comment type="caution">
    <text evidence="2">The sequence shown here is derived from an EMBL/GenBank/DDBJ whole genome shotgun (WGS) entry which is preliminary data.</text>
</comment>
<protein>
    <submittedName>
        <fullName evidence="2">Uncharacterized protein</fullName>
    </submittedName>
</protein>